<feature type="domain" description="N-acetyltransferase" evidence="1">
    <location>
        <begin position="2"/>
        <end position="159"/>
    </location>
</feature>
<reference evidence="2 3" key="1">
    <citation type="submission" date="2022-09" db="EMBL/GenBank/DDBJ databases">
        <authorList>
            <person name="Han X.L."/>
            <person name="Wang Q."/>
            <person name="Lu T."/>
        </authorList>
    </citation>
    <scope>NUCLEOTIDE SEQUENCE [LARGE SCALE GENOMIC DNA]</scope>
    <source>
        <strain evidence="2 3">WQ 127069</strain>
    </source>
</reference>
<dbReference type="PROSITE" id="PS51186">
    <property type="entry name" value="GNAT"/>
    <property type="match status" value="1"/>
</dbReference>
<dbReference type="InterPro" id="IPR016181">
    <property type="entry name" value="Acyl_CoA_acyltransferase"/>
</dbReference>
<protein>
    <submittedName>
        <fullName evidence="2">GNAT family N-acetyltransferase</fullName>
    </submittedName>
</protein>
<proteinExistence type="predicted"/>
<dbReference type="Pfam" id="PF00583">
    <property type="entry name" value="Acetyltransf_1"/>
    <property type="match status" value="1"/>
</dbReference>
<dbReference type="Gene3D" id="3.40.630.30">
    <property type="match status" value="1"/>
</dbReference>
<dbReference type="RefSeq" id="WP_262684483.1">
    <property type="nucleotide sequence ID" value="NZ_JAOQIO010000038.1"/>
</dbReference>
<keyword evidence="3" id="KW-1185">Reference proteome</keyword>
<dbReference type="CDD" id="cd04301">
    <property type="entry name" value="NAT_SF"/>
    <property type="match status" value="1"/>
</dbReference>
<name>A0ABT2UEZ6_9BACL</name>
<evidence type="ECO:0000259" key="1">
    <source>
        <dbReference type="PROSITE" id="PS51186"/>
    </source>
</evidence>
<sequence length="159" mass="18268">MYKCRQVMPSDYLTICNFPLNAEELFYMYPQATFPLTVDQLEAKSNSRLKPMVLLGDEDRVIGYANIYDLDEGLRCWLGNVIVSPEFRGNGAAEYLIRSMMSAARDELHVKALHLVCHNTNTRALMFYTKLNFKPYEITMRTNNQGQTIAGILMKADLR</sequence>
<gene>
    <name evidence="2" type="ORF">OB236_13725</name>
</gene>
<comment type="caution">
    <text evidence="2">The sequence shown here is derived from an EMBL/GenBank/DDBJ whole genome shotgun (WGS) entry which is preliminary data.</text>
</comment>
<accession>A0ABT2UEZ6</accession>
<evidence type="ECO:0000313" key="3">
    <source>
        <dbReference type="Proteomes" id="UP001652445"/>
    </source>
</evidence>
<dbReference type="SUPFAM" id="SSF55729">
    <property type="entry name" value="Acyl-CoA N-acyltransferases (Nat)"/>
    <property type="match status" value="1"/>
</dbReference>
<dbReference type="Proteomes" id="UP001652445">
    <property type="component" value="Unassembled WGS sequence"/>
</dbReference>
<dbReference type="EMBL" id="JAOQIO010000038">
    <property type="protein sequence ID" value="MCU6793177.1"/>
    <property type="molecule type" value="Genomic_DNA"/>
</dbReference>
<evidence type="ECO:0000313" key="2">
    <source>
        <dbReference type="EMBL" id="MCU6793177.1"/>
    </source>
</evidence>
<dbReference type="InterPro" id="IPR000182">
    <property type="entry name" value="GNAT_dom"/>
</dbReference>
<organism evidence="2 3">
    <name type="scientific">Paenibacillus baimaensis</name>
    <dbReference type="NCBI Taxonomy" id="2982185"/>
    <lineage>
        <taxon>Bacteria</taxon>
        <taxon>Bacillati</taxon>
        <taxon>Bacillota</taxon>
        <taxon>Bacilli</taxon>
        <taxon>Bacillales</taxon>
        <taxon>Paenibacillaceae</taxon>
        <taxon>Paenibacillus</taxon>
    </lineage>
</organism>